<dbReference type="RefSeq" id="XP_053020867.1">
    <property type="nucleotide sequence ID" value="XM_053169695.1"/>
</dbReference>
<evidence type="ECO:0000313" key="1">
    <source>
        <dbReference type="EMBL" id="WAQ85312.1"/>
    </source>
</evidence>
<sequence>MQTNKQSKKTLPKLISDQEAAITLNQTATEGISQEVPRSFKSHIVNLCNNPSGQGIVYLSQLMQTHSLPFEENINLREKFVPSFSKMEWKHAVQLWPQYKVQANIPEYKPVEPYIPRSFATEVFRAIKKAEIDTCQLSAADNKAKVVAWMRAILVEISNLFSGAVSNNAKSYIKGMGSSQGRIEFIYMVLDVCVIVVLEANVAELTSKNYAQMMAELEGHVVFLGLRWNKLHSLGCHCSFSFKGRAFQEQQEHSPSYNAWKEASSLAEAAKAKAFLAKEEQDFAVVRSLLNQSFDALPQDHKRLLRFPTQSNIIDECIGELQRSKT</sequence>
<dbReference type="GeneID" id="77810590"/>
<keyword evidence="2" id="KW-1185">Reference proteome</keyword>
<dbReference type="EMBL" id="CP110425">
    <property type="protein sequence ID" value="WAQ85312.1"/>
    <property type="molecule type" value="Genomic_DNA"/>
</dbReference>
<proteinExistence type="predicted"/>
<organism evidence="1 2">
    <name type="scientific">Puccinia triticina</name>
    <dbReference type="NCBI Taxonomy" id="208348"/>
    <lineage>
        <taxon>Eukaryota</taxon>
        <taxon>Fungi</taxon>
        <taxon>Dikarya</taxon>
        <taxon>Basidiomycota</taxon>
        <taxon>Pucciniomycotina</taxon>
        <taxon>Pucciniomycetes</taxon>
        <taxon>Pucciniales</taxon>
        <taxon>Pucciniaceae</taxon>
        <taxon>Puccinia</taxon>
    </lineage>
</organism>
<reference evidence="1" key="1">
    <citation type="submission" date="2022-10" db="EMBL/GenBank/DDBJ databases">
        <title>Puccinia triticina Genome sequencing and assembly.</title>
        <authorList>
            <person name="Li C."/>
        </authorList>
    </citation>
    <scope>NUCLEOTIDE SEQUENCE</scope>
    <source>
        <strain evidence="1">Pt15</strain>
    </source>
</reference>
<name>A0ABY7CLF9_9BASI</name>
<gene>
    <name evidence="1" type="ORF">PtA15_5A887</name>
</gene>
<evidence type="ECO:0000313" key="2">
    <source>
        <dbReference type="Proteomes" id="UP001164743"/>
    </source>
</evidence>
<accession>A0ABY7CLF9</accession>
<dbReference type="Proteomes" id="UP001164743">
    <property type="component" value="Chromosome 5A"/>
</dbReference>
<protein>
    <submittedName>
        <fullName evidence="1">Uncharacterized protein</fullName>
    </submittedName>
</protein>